<feature type="region of interest" description="Disordered" evidence="1">
    <location>
        <begin position="43"/>
        <end position="105"/>
    </location>
</feature>
<protein>
    <submittedName>
        <fullName evidence="3">Uncharacterized protein</fullName>
    </submittedName>
</protein>
<accession>A0ABR5ZR77</accession>
<dbReference type="EMBL" id="PDLY01000001">
    <property type="protein sequence ID" value="MBA5726743.1"/>
    <property type="molecule type" value="Genomic_DNA"/>
</dbReference>
<dbReference type="RefSeq" id="WP_182040332.1">
    <property type="nucleotide sequence ID" value="NZ_PDLY01000001.1"/>
</dbReference>
<feature type="transmembrane region" description="Helical" evidence="2">
    <location>
        <begin position="6"/>
        <end position="24"/>
    </location>
</feature>
<gene>
    <name evidence="3" type="ORF">CPA56_01860</name>
</gene>
<evidence type="ECO:0000256" key="2">
    <source>
        <dbReference type="SAM" id="Phobius"/>
    </source>
</evidence>
<evidence type="ECO:0000256" key="1">
    <source>
        <dbReference type="SAM" id="MobiDB-lite"/>
    </source>
</evidence>
<feature type="compositionally biased region" description="Basic and acidic residues" evidence="1">
    <location>
        <begin position="94"/>
        <end position="105"/>
    </location>
</feature>
<keyword evidence="2" id="KW-0472">Membrane</keyword>
<proteinExistence type="predicted"/>
<dbReference type="Proteomes" id="UP000765338">
    <property type="component" value="Unassembled WGS sequence"/>
</dbReference>
<keyword evidence="2" id="KW-0812">Transmembrane</keyword>
<organism evidence="3 4">
    <name type="scientific">Bombella mellum</name>
    <dbReference type="NCBI Taxonomy" id="2039288"/>
    <lineage>
        <taxon>Bacteria</taxon>
        <taxon>Pseudomonadati</taxon>
        <taxon>Pseudomonadota</taxon>
        <taxon>Alphaproteobacteria</taxon>
        <taxon>Acetobacterales</taxon>
        <taxon>Acetobacteraceae</taxon>
        <taxon>Bombella</taxon>
    </lineage>
</organism>
<keyword evidence="4" id="KW-1185">Reference proteome</keyword>
<evidence type="ECO:0000313" key="3">
    <source>
        <dbReference type="EMBL" id="MBA5726743.1"/>
    </source>
</evidence>
<name>A0ABR5ZR77_9PROT</name>
<comment type="caution">
    <text evidence="3">The sequence shown here is derived from an EMBL/GenBank/DDBJ whole genome shotgun (WGS) entry which is preliminary data.</text>
</comment>
<keyword evidence="2" id="KW-1133">Transmembrane helix</keyword>
<evidence type="ECO:0000313" key="4">
    <source>
        <dbReference type="Proteomes" id="UP000765338"/>
    </source>
</evidence>
<reference evidence="3 4" key="1">
    <citation type="submission" date="2017-10" db="EMBL/GenBank/DDBJ databases">
        <authorList>
            <person name="Jakob F."/>
        </authorList>
    </citation>
    <scope>NUCLEOTIDE SEQUENCE [LARGE SCALE GENOMIC DNA]</scope>
    <source>
        <strain evidence="3 4">TMW 2.1889</strain>
    </source>
</reference>
<sequence>MKHLDLILLLLCLFFWGALYVVYYKDRLFPWLINRFTRDRRPKNMKIDNGYFPDGTPIPFRENLYPSPKREEDETAGTDTSSPEEHPSSPSEKPSGEEGKSGHGH</sequence>